<gene>
    <name evidence="1" type="ORF">PTD2_10579</name>
</gene>
<comment type="caution">
    <text evidence="1">The sequence shown here is derived from an EMBL/GenBank/DDBJ whole genome shotgun (WGS) entry which is preliminary data.</text>
</comment>
<reference evidence="1 2" key="1">
    <citation type="submission" date="2006-02" db="EMBL/GenBank/DDBJ databases">
        <authorList>
            <person name="Moran M.A."/>
            <person name="Kjelleberg S."/>
            <person name="Egan S."/>
            <person name="Saunders N."/>
            <person name="Thomas T."/>
            <person name="Ferriera S."/>
            <person name="Johnson J."/>
            <person name="Kravitz S."/>
            <person name="Halpern A."/>
            <person name="Remington K."/>
            <person name="Beeson K."/>
            <person name="Tran B."/>
            <person name="Rogers Y.-H."/>
            <person name="Friedman R."/>
            <person name="Venter J.C."/>
        </authorList>
    </citation>
    <scope>NUCLEOTIDE SEQUENCE [LARGE SCALE GENOMIC DNA]</scope>
    <source>
        <strain evidence="1 2">D2</strain>
    </source>
</reference>
<accession>A4C5K0</accession>
<name>A4C5K0_9GAMM</name>
<proteinExistence type="predicted"/>
<evidence type="ECO:0000313" key="2">
    <source>
        <dbReference type="Proteomes" id="UP000006201"/>
    </source>
</evidence>
<organism evidence="1 2">
    <name type="scientific">Pseudoalteromonas tunicata D2</name>
    <dbReference type="NCBI Taxonomy" id="87626"/>
    <lineage>
        <taxon>Bacteria</taxon>
        <taxon>Pseudomonadati</taxon>
        <taxon>Pseudomonadota</taxon>
        <taxon>Gammaproteobacteria</taxon>
        <taxon>Alteromonadales</taxon>
        <taxon>Pseudoalteromonadaceae</taxon>
        <taxon>Pseudoalteromonas</taxon>
    </lineage>
</organism>
<dbReference type="Proteomes" id="UP000006201">
    <property type="component" value="Unassembled WGS sequence"/>
</dbReference>
<dbReference type="AlphaFoldDB" id="A4C5K0"/>
<protein>
    <submittedName>
        <fullName evidence="1">Uncharacterized protein</fullName>
    </submittedName>
</protein>
<dbReference type="HOGENOM" id="CLU_3414936_0_0_6"/>
<sequence>MKTKQPLTGGCFFGAKFKTTIGDLFLI</sequence>
<evidence type="ECO:0000313" key="1">
    <source>
        <dbReference type="EMBL" id="EAR29254.1"/>
    </source>
</evidence>
<keyword evidence="2" id="KW-1185">Reference proteome</keyword>
<dbReference type="EMBL" id="AAOH01000002">
    <property type="protein sequence ID" value="EAR29254.1"/>
    <property type="molecule type" value="Genomic_DNA"/>
</dbReference>